<accession>A0A0E0LRX1</accession>
<keyword evidence="2" id="KW-0808">Transferase</keyword>
<dbReference type="CDD" id="cd14066">
    <property type="entry name" value="STKc_IRAK"/>
    <property type="match status" value="1"/>
</dbReference>
<feature type="domain" description="Protein kinase" evidence="10">
    <location>
        <begin position="503"/>
        <end position="790"/>
    </location>
</feature>
<keyword evidence="8" id="KW-0325">Glycoprotein</keyword>
<dbReference type="Gene3D" id="3.30.200.20">
    <property type="entry name" value="Phosphorylase Kinase, domain 1"/>
    <property type="match status" value="2"/>
</dbReference>
<evidence type="ECO:0000259" key="10">
    <source>
        <dbReference type="PROSITE" id="PS50011"/>
    </source>
</evidence>
<reference evidence="11" key="2">
    <citation type="submission" date="2018-05" db="EMBL/GenBank/DDBJ databases">
        <title>OpunRS2 (Oryza punctata Reference Sequence Version 2).</title>
        <authorList>
            <person name="Zhang J."/>
            <person name="Kudrna D."/>
            <person name="Lee S."/>
            <person name="Talag J."/>
            <person name="Welchert J."/>
            <person name="Wing R.A."/>
        </authorList>
    </citation>
    <scope>NUCLEOTIDE SEQUENCE [LARGE SCALE GENOMIC DNA]</scope>
</reference>
<dbReference type="PANTHER" id="PTHR27002:SF936">
    <property type="entry name" value="OS08G0179000 PROTEIN"/>
    <property type="match status" value="1"/>
</dbReference>
<dbReference type="InterPro" id="IPR008271">
    <property type="entry name" value="Ser/Thr_kinase_AS"/>
</dbReference>
<dbReference type="InterPro" id="IPR017441">
    <property type="entry name" value="Protein_kinase_ATP_BS"/>
</dbReference>
<organism evidence="11">
    <name type="scientific">Oryza punctata</name>
    <name type="common">Red rice</name>
    <dbReference type="NCBI Taxonomy" id="4537"/>
    <lineage>
        <taxon>Eukaryota</taxon>
        <taxon>Viridiplantae</taxon>
        <taxon>Streptophyta</taxon>
        <taxon>Embryophyta</taxon>
        <taxon>Tracheophyta</taxon>
        <taxon>Spermatophyta</taxon>
        <taxon>Magnoliopsida</taxon>
        <taxon>Liliopsida</taxon>
        <taxon>Poales</taxon>
        <taxon>Poaceae</taxon>
        <taxon>BOP clade</taxon>
        <taxon>Oryzoideae</taxon>
        <taxon>Oryzeae</taxon>
        <taxon>Oryzinae</taxon>
        <taxon>Oryza</taxon>
    </lineage>
</organism>
<sequence>MPEQGAVGLGAALVYTFNGMKITKTTRWLCRIRENVYTRKGFKSSHHYSYQAKKKTGRFSKRQMQRALSVSDGLGETKVEFPVVSFREITVATQYFADSKFPIFSGEEGMLEGVTEIAVKRLSKSSGQGLEEFRNEVILIAKLQHRNLVKLLGDYDGKDRSDDKVFYKINSYDKEVAKGLLYLHQDSRLTVVHRDLKASNILLDADMSPKVSDFGMARIFGSAQQQANTNQLVGTYGCMSPEYALEGTFSVKSDIYSFGVLLLEMVSGLKISHPHRLTAFPNLIAFAWSSWKDQNTKDLVDSSISGSCSPDEISRCIHLGLLCVQDDPNSRPLMSWRHGLCSIWRMEPQHFQHQKKPRNHDTDGVAKINSVNRMSLTVLGGRVMEFMVFVHLRGNVIAPAWSLCYDGTKDLINQSTVGSHSFDKYLRWMHNGAMYPLCFSPLKYLAPKMDLNLDGFRMGKQRGDEILGGLMLGDISTSRELSERKVDFPIFTFREIASATNNFSDSNILGHGGFGTVYKGTMEGDKDIAVKRLSKGSLQGVVEFKNEVVLISKLQHRNLVKLLGCCIHGDEKLLVYEYLPNKSLDAFLFNASRNSALDWTTRFKIIKGVARGILYLHQDSRLTIIHRDLKASNVLLDADMHPKISDFGTAKIFGGNEQQTNTTRVIGTYGYMAPEYALEGTISIKSDVYSFGVLLLEIVSGLKISGVIDPTTGHSNLIAYAWSLWKNGNMSAFVDASISESSSLDEALRCIHIALLSIQNNPNARPLMSWVVSSLDNKDIELPEPKEPMYAQRSYGADGAGESFVNDISIATLEAR</sequence>
<dbReference type="InterPro" id="IPR001245">
    <property type="entry name" value="Ser-Thr/Tyr_kinase_cat_dom"/>
</dbReference>
<evidence type="ECO:0000256" key="8">
    <source>
        <dbReference type="ARBA" id="ARBA00023180"/>
    </source>
</evidence>
<evidence type="ECO:0000256" key="2">
    <source>
        <dbReference type="ARBA" id="ARBA00022679"/>
    </source>
</evidence>
<keyword evidence="7" id="KW-1015">Disulfide bond</keyword>
<evidence type="ECO:0000256" key="3">
    <source>
        <dbReference type="ARBA" id="ARBA00022729"/>
    </source>
</evidence>
<feature type="binding site" evidence="9">
    <location>
        <position position="531"/>
    </location>
    <ligand>
        <name>ATP</name>
        <dbReference type="ChEBI" id="CHEBI:30616"/>
    </ligand>
</feature>
<evidence type="ECO:0000256" key="9">
    <source>
        <dbReference type="PROSITE-ProRule" id="PRU10141"/>
    </source>
</evidence>
<dbReference type="FunFam" id="1.10.510.10:FF:000060">
    <property type="entry name" value="G-type lectin S-receptor-like serine/threonine-protein kinase"/>
    <property type="match status" value="2"/>
</dbReference>
<dbReference type="Pfam" id="PF00069">
    <property type="entry name" value="Pkinase"/>
    <property type="match status" value="1"/>
</dbReference>
<dbReference type="SMART" id="SM00220">
    <property type="entry name" value="S_TKc"/>
    <property type="match status" value="2"/>
</dbReference>
<reference evidence="11" key="1">
    <citation type="submission" date="2015-04" db="UniProtKB">
        <authorList>
            <consortium name="EnsemblPlants"/>
        </authorList>
    </citation>
    <scope>IDENTIFICATION</scope>
</reference>
<dbReference type="PROSITE" id="PS50011">
    <property type="entry name" value="PROTEIN_KINASE_DOM"/>
    <property type="match status" value="2"/>
</dbReference>
<dbReference type="InterPro" id="IPR011009">
    <property type="entry name" value="Kinase-like_dom_sf"/>
</dbReference>
<keyword evidence="12" id="KW-1185">Reference proteome</keyword>
<evidence type="ECO:0000313" key="11">
    <source>
        <dbReference type="EnsemblPlants" id="OPUNC08G04640.5"/>
    </source>
</evidence>
<evidence type="ECO:0000256" key="6">
    <source>
        <dbReference type="ARBA" id="ARBA00022840"/>
    </source>
</evidence>
<proteinExistence type="predicted"/>
<dbReference type="GO" id="GO:0005524">
    <property type="term" value="F:ATP binding"/>
    <property type="evidence" value="ECO:0007669"/>
    <property type="project" value="UniProtKB-UniRule"/>
</dbReference>
<dbReference type="FunFam" id="3.30.200.20:FF:001238">
    <property type="entry name" value="Os08g0179000 protein"/>
    <property type="match status" value="1"/>
</dbReference>
<evidence type="ECO:0000256" key="5">
    <source>
        <dbReference type="ARBA" id="ARBA00022777"/>
    </source>
</evidence>
<dbReference type="SUPFAM" id="SSF56112">
    <property type="entry name" value="Protein kinase-like (PK-like)"/>
    <property type="match status" value="2"/>
</dbReference>
<dbReference type="GO" id="GO:0005886">
    <property type="term" value="C:plasma membrane"/>
    <property type="evidence" value="ECO:0007669"/>
    <property type="project" value="TreeGrafter"/>
</dbReference>
<dbReference type="EnsemblPlants" id="OPUNC08G04640.5">
    <property type="protein sequence ID" value="OPUNC08G04640.5"/>
    <property type="gene ID" value="OPUNC08G04640"/>
</dbReference>
<name>A0A0E0LRX1_ORYPU</name>
<evidence type="ECO:0000313" key="12">
    <source>
        <dbReference type="Proteomes" id="UP000026962"/>
    </source>
</evidence>
<evidence type="ECO:0000256" key="7">
    <source>
        <dbReference type="ARBA" id="ARBA00023157"/>
    </source>
</evidence>
<dbReference type="Proteomes" id="UP000026962">
    <property type="component" value="Chromosome 8"/>
</dbReference>
<evidence type="ECO:0000256" key="4">
    <source>
        <dbReference type="ARBA" id="ARBA00022741"/>
    </source>
</evidence>
<keyword evidence="1" id="KW-0723">Serine/threonine-protein kinase</keyword>
<dbReference type="PROSITE" id="PS00108">
    <property type="entry name" value="PROTEIN_KINASE_ST"/>
    <property type="match status" value="2"/>
</dbReference>
<feature type="domain" description="Protein kinase" evidence="10">
    <location>
        <begin position="50"/>
        <end position="341"/>
    </location>
</feature>
<dbReference type="AlphaFoldDB" id="A0A0E0LRX1"/>
<dbReference type="PROSITE" id="PS00107">
    <property type="entry name" value="PROTEIN_KINASE_ATP"/>
    <property type="match status" value="1"/>
</dbReference>
<dbReference type="GO" id="GO:0004674">
    <property type="term" value="F:protein serine/threonine kinase activity"/>
    <property type="evidence" value="ECO:0007669"/>
    <property type="project" value="UniProtKB-KW"/>
</dbReference>
<dbReference type="Gene3D" id="1.10.510.10">
    <property type="entry name" value="Transferase(Phosphotransferase) domain 1"/>
    <property type="match status" value="2"/>
</dbReference>
<dbReference type="PANTHER" id="PTHR27002">
    <property type="entry name" value="RECEPTOR-LIKE SERINE/THREONINE-PROTEIN KINASE SD1-8"/>
    <property type="match status" value="1"/>
</dbReference>
<dbReference type="InterPro" id="IPR000719">
    <property type="entry name" value="Prot_kinase_dom"/>
</dbReference>
<protein>
    <recommendedName>
        <fullName evidence="10">Protein kinase domain-containing protein</fullName>
    </recommendedName>
</protein>
<dbReference type="Gramene" id="OPUNC08G04640.5">
    <property type="protein sequence ID" value="OPUNC08G04640.5"/>
    <property type="gene ID" value="OPUNC08G04640"/>
</dbReference>
<keyword evidence="6 9" id="KW-0067">ATP-binding</keyword>
<keyword evidence="5" id="KW-0418">Kinase</keyword>
<dbReference type="Pfam" id="PF07714">
    <property type="entry name" value="PK_Tyr_Ser-Thr"/>
    <property type="match status" value="1"/>
</dbReference>
<evidence type="ECO:0000256" key="1">
    <source>
        <dbReference type="ARBA" id="ARBA00022527"/>
    </source>
</evidence>
<keyword evidence="3" id="KW-0732">Signal</keyword>
<keyword evidence="4 9" id="KW-0547">Nucleotide-binding</keyword>